<dbReference type="PROSITE" id="PS51459">
    <property type="entry name" value="FIDO"/>
    <property type="match status" value="1"/>
</dbReference>
<dbReference type="InterPro" id="IPR040198">
    <property type="entry name" value="Fido_containing"/>
</dbReference>
<dbReference type="InterPro" id="IPR003812">
    <property type="entry name" value="Fido"/>
</dbReference>
<feature type="domain" description="Fido" evidence="2">
    <location>
        <begin position="50"/>
        <end position="187"/>
    </location>
</feature>
<name>A0A4P9WN07_9FUNG</name>
<evidence type="ECO:0000313" key="4">
    <source>
        <dbReference type="Proteomes" id="UP000269721"/>
    </source>
</evidence>
<accession>A0A4P9WN07</accession>
<feature type="active site" evidence="1">
    <location>
        <position position="133"/>
    </location>
</feature>
<evidence type="ECO:0000313" key="3">
    <source>
        <dbReference type="EMBL" id="RKO93882.1"/>
    </source>
</evidence>
<dbReference type="PANTHER" id="PTHR13504:SF38">
    <property type="entry name" value="FIDO DOMAIN-CONTAINING PROTEIN"/>
    <property type="match status" value="1"/>
</dbReference>
<gene>
    <name evidence="3" type="ORF">BDK51DRAFT_32820</name>
</gene>
<sequence>MYKRIGAPPDPSDTETDHAVIFEGYARFHKIINTRETMVGEGYLPNPTEFTPDFLMTVHRYIGSNRLITDAGSYRTKWLAPAKEEYVYIDPVRLPIELPRLCFVVQIALRSDSSLLNLVRLAAAFAINFLYIHPFSNSNGRVARLAVSWLLQGHMVVPVPLYGDREVYQDYMQGSALHSAGSSAVFS</sequence>
<keyword evidence="4" id="KW-1185">Reference proteome</keyword>
<dbReference type="Pfam" id="PF02661">
    <property type="entry name" value="Fic"/>
    <property type="match status" value="1"/>
</dbReference>
<reference evidence="4" key="1">
    <citation type="journal article" date="2018" name="Nat. Microbiol.">
        <title>Leveraging single-cell genomics to expand the fungal tree of life.</title>
        <authorList>
            <person name="Ahrendt S.R."/>
            <person name="Quandt C.A."/>
            <person name="Ciobanu D."/>
            <person name="Clum A."/>
            <person name="Salamov A."/>
            <person name="Andreopoulos B."/>
            <person name="Cheng J.F."/>
            <person name="Woyke T."/>
            <person name="Pelin A."/>
            <person name="Henrissat B."/>
            <person name="Reynolds N.K."/>
            <person name="Benny G.L."/>
            <person name="Smith M.E."/>
            <person name="James T.Y."/>
            <person name="Grigoriev I.V."/>
        </authorList>
    </citation>
    <scope>NUCLEOTIDE SEQUENCE [LARGE SCALE GENOMIC DNA]</scope>
</reference>
<dbReference type="Proteomes" id="UP000269721">
    <property type="component" value="Unassembled WGS sequence"/>
</dbReference>
<proteinExistence type="predicted"/>
<dbReference type="InterPro" id="IPR036597">
    <property type="entry name" value="Fido-like_dom_sf"/>
</dbReference>
<dbReference type="PANTHER" id="PTHR13504">
    <property type="entry name" value="FIDO DOMAIN-CONTAINING PROTEIN DDB_G0283145"/>
    <property type="match status" value="1"/>
</dbReference>
<dbReference type="SUPFAM" id="SSF140931">
    <property type="entry name" value="Fic-like"/>
    <property type="match status" value="1"/>
</dbReference>
<dbReference type="OrthoDB" id="2124009at2759"/>
<evidence type="ECO:0000256" key="1">
    <source>
        <dbReference type="PIRSR" id="PIRSR640198-1"/>
    </source>
</evidence>
<dbReference type="AlphaFoldDB" id="A0A4P9WN07"/>
<dbReference type="EMBL" id="KZ994085">
    <property type="protein sequence ID" value="RKO93882.1"/>
    <property type="molecule type" value="Genomic_DNA"/>
</dbReference>
<evidence type="ECO:0000259" key="2">
    <source>
        <dbReference type="PROSITE" id="PS51459"/>
    </source>
</evidence>
<dbReference type="Gene3D" id="1.10.3290.10">
    <property type="entry name" value="Fido-like domain"/>
    <property type="match status" value="1"/>
</dbReference>
<organism evidence="3 4">
    <name type="scientific">Blyttiomyces helicus</name>
    <dbReference type="NCBI Taxonomy" id="388810"/>
    <lineage>
        <taxon>Eukaryota</taxon>
        <taxon>Fungi</taxon>
        <taxon>Fungi incertae sedis</taxon>
        <taxon>Chytridiomycota</taxon>
        <taxon>Chytridiomycota incertae sedis</taxon>
        <taxon>Chytridiomycetes</taxon>
        <taxon>Chytridiomycetes incertae sedis</taxon>
        <taxon>Blyttiomyces</taxon>
    </lineage>
</organism>
<protein>
    <recommendedName>
        <fullName evidence="2">Fido domain-containing protein</fullName>
    </recommendedName>
</protein>